<dbReference type="Gene3D" id="1.10.8.20">
    <property type="entry name" value="N-terminal domain of phosphatidylinositol transfer protein sec14p"/>
    <property type="match status" value="1"/>
</dbReference>
<evidence type="ECO:0000259" key="2">
    <source>
        <dbReference type="PROSITE" id="PS50191"/>
    </source>
</evidence>
<dbReference type="SUPFAM" id="SSF46938">
    <property type="entry name" value="CRAL/TRIO N-terminal domain"/>
    <property type="match status" value="1"/>
</dbReference>
<dbReference type="InParanoid" id="A0A1Y2FD40"/>
<dbReference type="PROSITE" id="PS50191">
    <property type="entry name" value="CRAL_TRIO"/>
    <property type="match status" value="1"/>
</dbReference>
<dbReference type="PANTHER" id="PTHR45657">
    <property type="entry name" value="CRAL-TRIO DOMAIN-CONTAINING PROTEIN YKL091C-RELATED"/>
    <property type="match status" value="1"/>
</dbReference>
<dbReference type="CDD" id="cd00170">
    <property type="entry name" value="SEC14"/>
    <property type="match status" value="1"/>
</dbReference>
<evidence type="ECO:0000313" key="3">
    <source>
        <dbReference type="EMBL" id="ORY80765.1"/>
    </source>
</evidence>
<protein>
    <submittedName>
        <fullName evidence="3">CRAL-TRIO domain-containing protein</fullName>
    </submittedName>
</protein>
<dbReference type="OrthoDB" id="1434354at2759"/>
<evidence type="ECO:0000256" key="1">
    <source>
        <dbReference type="SAM" id="MobiDB-lite"/>
    </source>
</evidence>
<dbReference type="InterPro" id="IPR001251">
    <property type="entry name" value="CRAL-TRIO_dom"/>
</dbReference>
<dbReference type="InterPro" id="IPR011074">
    <property type="entry name" value="CRAL/TRIO_N_dom"/>
</dbReference>
<dbReference type="InterPro" id="IPR036865">
    <property type="entry name" value="CRAL-TRIO_dom_sf"/>
</dbReference>
<keyword evidence="4" id="KW-1185">Reference proteome</keyword>
<name>A0A1Y2FD40_9BASI</name>
<dbReference type="SMART" id="SM01100">
    <property type="entry name" value="CRAL_TRIO_N"/>
    <property type="match status" value="1"/>
</dbReference>
<dbReference type="PANTHER" id="PTHR45657:SF1">
    <property type="entry name" value="CRAL-TRIO DOMAIN-CONTAINING PROTEIN YKL091C-RELATED"/>
    <property type="match status" value="1"/>
</dbReference>
<accession>A0A1Y2FD40</accession>
<dbReference type="Pfam" id="PF00650">
    <property type="entry name" value="CRAL_TRIO"/>
    <property type="match status" value="1"/>
</dbReference>
<evidence type="ECO:0000313" key="4">
    <source>
        <dbReference type="Proteomes" id="UP000193467"/>
    </source>
</evidence>
<proteinExistence type="predicted"/>
<feature type="region of interest" description="Disordered" evidence="1">
    <location>
        <begin position="273"/>
        <end position="310"/>
    </location>
</feature>
<dbReference type="FunCoup" id="A0A1Y2FD40">
    <property type="interactions" value="43"/>
</dbReference>
<organism evidence="3 4">
    <name type="scientific">Leucosporidium creatinivorum</name>
    <dbReference type="NCBI Taxonomy" id="106004"/>
    <lineage>
        <taxon>Eukaryota</taxon>
        <taxon>Fungi</taxon>
        <taxon>Dikarya</taxon>
        <taxon>Basidiomycota</taxon>
        <taxon>Pucciniomycotina</taxon>
        <taxon>Microbotryomycetes</taxon>
        <taxon>Leucosporidiales</taxon>
        <taxon>Leucosporidium</taxon>
    </lineage>
</organism>
<dbReference type="SUPFAM" id="SSF52087">
    <property type="entry name" value="CRAL/TRIO domain"/>
    <property type="match status" value="1"/>
</dbReference>
<dbReference type="Gene3D" id="3.40.525.10">
    <property type="entry name" value="CRAL-TRIO lipid binding domain"/>
    <property type="match status" value="1"/>
</dbReference>
<gene>
    <name evidence="3" type="ORF">BCR35DRAFT_304346</name>
</gene>
<reference evidence="3 4" key="1">
    <citation type="submission" date="2016-07" db="EMBL/GenBank/DDBJ databases">
        <title>Pervasive Adenine N6-methylation of Active Genes in Fungi.</title>
        <authorList>
            <consortium name="DOE Joint Genome Institute"/>
            <person name="Mondo S.J."/>
            <person name="Dannebaum R.O."/>
            <person name="Kuo R.C."/>
            <person name="Labutti K."/>
            <person name="Haridas S."/>
            <person name="Kuo A."/>
            <person name="Salamov A."/>
            <person name="Ahrendt S.R."/>
            <person name="Lipzen A."/>
            <person name="Sullivan W."/>
            <person name="Andreopoulos W.B."/>
            <person name="Clum A."/>
            <person name="Lindquist E."/>
            <person name="Daum C."/>
            <person name="Ramamoorthy G.K."/>
            <person name="Gryganskyi A."/>
            <person name="Culley D."/>
            <person name="Magnuson J.K."/>
            <person name="James T.Y."/>
            <person name="O'Malley M.A."/>
            <person name="Stajich J.E."/>
            <person name="Spatafora J.W."/>
            <person name="Visel A."/>
            <person name="Grigoriev I.V."/>
        </authorList>
    </citation>
    <scope>NUCLEOTIDE SEQUENCE [LARGE SCALE GENOMIC DNA]</scope>
    <source>
        <strain evidence="3 4">62-1032</strain>
    </source>
</reference>
<dbReference type="SMART" id="SM00516">
    <property type="entry name" value="SEC14"/>
    <property type="match status" value="1"/>
</dbReference>
<dbReference type="InterPro" id="IPR051026">
    <property type="entry name" value="PI/PC_transfer"/>
</dbReference>
<dbReference type="InterPro" id="IPR036273">
    <property type="entry name" value="CRAL/TRIO_N_dom_sf"/>
</dbReference>
<sequence length="310" mass="35019">MSPTAAATRDPLSGHPGHLTPEQEQILAKFKEELTAEGFYDPAKHDDPALLRFLRARKFDIPKAKIMWIDTQKWRTSFKVDELYETFDYTEKDQVNTLYPRFYHKIDKDGRPVYIEQLGKLDLTKLYTMTTPERQMQSLVVEYEKFQRDRLPICSELAGHLIETSCTIMDLKGVGLSQFWKVKGYVQEASGISQNNYPESMGKFYIINAPWAFSTVWSLVKGWLDEATVAKIHILSSDYKKVLLEQVPAESLPAFLGGSCNCAEGCSMSDAGPWKGRPTKRQLAQGEVSQEQHAAGQVEGIPTNGDVTKA</sequence>
<dbReference type="Pfam" id="PF03765">
    <property type="entry name" value="CRAL_TRIO_N"/>
    <property type="match status" value="1"/>
</dbReference>
<dbReference type="Proteomes" id="UP000193467">
    <property type="component" value="Unassembled WGS sequence"/>
</dbReference>
<dbReference type="AlphaFoldDB" id="A0A1Y2FD40"/>
<dbReference type="STRING" id="106004.A0A1Y2FD40"/>
<dbReference type="EMBL" id="MCGR01000024">
    <property type="protein sequence ID" value="ORY80765.1"/>
    <property type="molecule type" value="Genomic_DNA"/>
</dbReference>
<comment type="caution">
    <text evidence="3">The sequence shown here is derived from an EMBL/GenBank/DDBJ whole genome shotgun (WGS) entry which is preliminary data.</text>
</comment>
<feature type="domain" description="CRAL-TRIO" evidence="2">
    <location>
        <begin position="91"/>
        <end position="264"/>
    </location>
</feature>